<reference evidence="2 3" key="1">
    <citation type="journal article" date="2019" name="Genome Biol. Evol.">
        <title>Insights into the evolution of the New World diploid cottons (Gossypium, subgenus Houzingenia) based on genome sequencing.</title>
        <authorList>
            <person name="Grover C.E."/>
            <person name="Arick M.A. 2nd"/>
            <person name="Thrash A."/>
            <person name="Conover J.L."/>
            <person name="Sanders W.S."/>
            <person name="Peterson D.G."/>
            <person name="Frelichowski J.E."/>
            <person name="Scheffler J.A."/>
            <person name="Scheffler B.E."/>
            <person name="Wendel J.F."/>
        </authorList>
    </citation>
    <scope>NUCLEOTIDE SEQUENCE [LARGE SCALE GENOMIC DNA]</scope>
    <source>
        <strain evidence="2">27</strain>
        <tissue evidence="2">Leaf</tissue>
    </source>
</reference>
<dbReference type="AlphaFoldDB" id="A0A7J8T1Z5"/>
<dbReference type="Gene3D" id="3.40.50.620">
    <property type="entry name" value="HUPs"/>
    <property type="match status" value="1"/>
</dbReference>
<dbReference type="InterPro" id="IPR014729">
    <property type="entry name" value="Rossmann-like_a/b/a_fold"/>
</dbReference>
<organism evidence="2 3">
    <name type="scientific">Gossypium davidsonii</name>
    <name type="common">Davidson's cotton</name>
    <name type="synonym">Gossypium klotzschianum subsp. davidsonii</name>
    <dbReference type="NCBI Taxonomy" id="34287"/>
    <lineage>
        <taxon>Eukaryota</taxon>
        <taxon>Viridiplantae</taxon>
        <taxon>Streptophyta</taxon>
        <taxon>Embryophyta</taxon>
        <taxon>Tracheophyta</taxon>
        <taxon>Spermatophyta</taxon>
        <taxon>Magnoliopsida</taxon>
        <taxon>eudicotyledons</taxon>
        <taxon>Gunneridae</taxon>
        <taxon>Pentapetalae</taxon>
        <taxon>rosids</taxon>
        <taxon>malvids</taxon>
        <taxon>Malvales</taxon>
        <taxon>Malvaceae</taxon>
        <taxon>Malvoideae</taxon>
        <taxon>Gossypium</taxon>
    </lineage>
</organism>
<sequence length="262" mass="30208">MLPEWKYSCKWKKGKHVAAETYEFVSDDDTENENKPGLVTNQNLVTLLLFHRALIVIFSGSPQNDYFPCNESTTPSSIEAGPSGSTPHFSSDPTHLTTCPVDRYSNRWCPTSHRHHRQLERRERLRRLMVCLELPSSWRRRDTPPRLSDVRLLRSRLGLENKFDLFTTTKANTLAQPLVDAKILFKIHIVKDHDLKERLCLEVERLGLSAVIMGSRGFRAVRKTSKGGNQKKNIVREDAELQPVPKEELEYYDAEEEHRGLS</sequence>
<evidence type="ECO:0000313" key="2">
    <source>
        <dbReference type="EMBL" id="MBA0631786.1"/>
    </source>
</evidence>
<name>A0A7J8T1Z5_GOSDV</name>
<evidence type="ECO:0008006" key="4">
    <source>
        <dbReference type="Google" id="ProtNLM"/>
    </source>
</evidence>
<gene>
    <name evidence="2" type="ORF">Godav_000627</name>
</gene>
<dbReference type="Proteomes" id="UP000593561">
    <property type="component" value="Unassembled WGS sequence"/>
</dbReference>
<keyword evidence="3" id="KW-1185">Reference proteome</keyword>
<dbReference type="InterPro" id="IPR044162">
    <property type="entry name" value="PHOS32/34"/>
</dbReference>
<dbReference type="PANTHER" id="PTHR31966">
    <property type="entry name" value="OS01G0783500 PROTEIN"/>
    <property type="match status" value="1"/>
</dbReference>
<protein>
    <recommendedName>
        <fullName evidence="4">UspA domain-containing protein</fullName>
    </recommendedName>
</protein>
<accession>A0A7J8T1Z5</accession>
<dbReference type="EMBL" id="JABFAC010000013">
    <property type="protein sequence ID" value="MBA0631786.1"/>
    <property type="molecule type" value="Genomic_DNA"/>
</dbReference>
<proteinExistence type="predicted"/>
<evidence type="ECO:0000256" key="1">
    <source>
        <dbReference type="SAM" id="MobiDB-lite"/>
    </source>
</evidence>
<dbReference type="PANTHER" id="PTHR31966:SF3">
    <property type="entry name" value="OS05G0501700 PROTEIN"/>
    <property type="match status" value="1"/>
</dbReference>
<feature type="region of interest" description="Disordered" evidence="1">
    <location>
        <begin position="71"/>
        <end position="93"/>
    </location>
</feature>
<comment type="caution">
    <text evidence="2">The sequence shown here is derived from an EMBL/GenBank/DDBJ whole genome shotgun (WGS) entry which is preliminary data.</text>
</comment>
<evidence type="ECO:0000313" key="3">
    <source>
        <dbReference type="Proteomes" id="UP000593561"/>
    </source>
</evidence>